<keyword evidence="2" id="KW-1185">Reference proteome</keyword>
<dbReference type="EMBL" id="REGN01010181">
    <property type="protein sequence ID" value="RMZ99538.1"/>
    <property type="molecule type" value="Genomic_DNA"/>
</dbReference>
<evidence type="ECO:0000313" key="1">
    <source>
        <dbReference type="EMBL" id="RMZ99538.1"/>
    </source>
</evidence>
<reference evidence="1 2" key="1">
    <citation type="journal article" date="2018" name="Sci. Rep.">
        <title>Genomic signatures of local adaptation to the degree of environmental predictability in rotifers.</title>
        <authorList>
            <person name="Franch-Gras L."/>
            <person name="Hahn C."/>
            <person name="Garcia-Roger E.M."/>
            <person name="Carmona M.J."/>
            <person name="Serra M."/>
            <person name="Gomez A."/>
        </authorList>
    </citation>
    <scope>NUCLEOTIDE SEQUENCE [LARGE SCALE GENOMIC DNA]</scope>
    <source>
        <strain evidence="1">HYR1</strain>
    </source>
</reference>
<organism evidence="1 2">
    <name type="scientific">Brachionus plicatilis</name>
    <name type="common">Marine rotifer</name>
    <name type="synonym">Brachionus muelleri</name>
    <dbReference type="NCBI Taxonomy" id="10195"/>
    <lineage>
        <taxon>Eukaryota</taxon>
        <taxon>Metazoa</taxon>
        <taxon>Spiralia</taxon>
        <taxon>Gnathifera</taxon>
        <taxon>Rotifera</taxon>
        <taxon>Eurotatoria</taxon>
        <taxon>Monogononta</taxon>
        <taxon>Pseudotrocha</taxon>
        <taxon>Ploima</taxon>
        <taxon>Brachionidae</taxon>
        <taxon>Brachionus</taxon>
    </lineage>
</organism>
<name>A0A3M7PKM4_BRAPC</name>
<protein>
    <submittedName>
        <fullName evidence="1">Uncharacterized protein</fullName>
    </submittedName>
</protein>
<dbReference type="Proteomes" id="UP000276133">
    <property type="component" value="Unassembled WGS sequence"/>
</dbReference>
<comment type="caution">
    <text evidence="1">The sequence shown here is derived from an EMBL/GenBank/DDBJ whole genome shotgun (WGS) entry which is preliminary data.</text>
</comment>
<dbReference type="AlphaFoldDB" id="A0A3M7PKM4"/>
<sequence length="70" mass="8069">MINSYSKSILEYLETSETTGIFPNEIDSIYSLIENHSQTLTDRTQKCKLYYSGVPDLVIYDNLLNLPNFT</sequence>
<evidence type="ECO:0000313" key="2">
    <source>
        <dbReference type="Proteomes" id="UP000276133"/>
    </source>
</evidence>
<accession>A0A3M7PKM4</accession>
<proteinExistence type="predicted"/>
<gene>
    <name evidence="1" type="ORF">BpHYR1_040176</name>
</gene>